<evidence type="ECO:0000256" key="3">
    <source>
        <dbReference type="ARBA" id="ARBA00022729"/>
    </source>
</evidence>
<proteinExistence type="predicted"/>
<dbReference type="PANTHER" id="PTHR22923">
    <property type="entry name" value="CEREBELLIN-RELATED"/>
    <property type="match status" value="1"/>
</dbReference>
<evidence type="ECO:0000256" key="2">
    <source>
        <dbReference type="ARBA" id="ARBA00022525"/>
    </source>
</evidence>
<keyword evidence="6" id="KW-1185">Reference proteome</keyword>
<dbReference type="SMART" id="SM00110">
    <property type="entry name" value="C1Q"/>
    <property type="match status" value="1"/>
</dbReference>
<evidence type="ECO:0000256" key="1">
    <source>
        <dbReference type="ARBA" id="ARBA00004613"/>
    </source>
</evidence>
<accession>A0A3Q2DYB3</accession>
<dbReference type="Gene3D" id="2.60.120.40">
    <property type="match status" value="1"/>
</dbReference>
<dbReference type="Pfam" id="PF00386">
    <property type="entry name" value="C1q"/>
    <property type="match status" value="1"/>
</dbReference>
<keyword evidence="3" id="KW-0732">Signal</keyword>
<dbReference type="InterPro" id="IPR001073">
    <property type="entry name" value="C1q_dom"/>
</dbReference>
<dbReference type="InterPro" id="IPR008983">
    <property type="entry name" value="Tumour_necrosis_fac-like_dom"/>
</dbReference>
<dbReference type="GeneTree" id="ENSGT00940000163520"/>
<evidence type="ECO:0000259" key="4">
    <source>
        <dbReference type="PROSITE" id="PS50871"/>
    </source>
</evidence>
<sequence length="161" mass="17819">MQLQLFYPGCLYLKQIERNKMLMIKRVAFSASLLASGGGNIGPFNTHTPLVFRNVVANIGNAYNPDTGFFIAPVRGAYHFEFYLHGGGHASLGTGAVLVKNGNPVFIAWEHQPSYSVNPSNGVTLLLEIGDVVLMNLWQNARIYDDHNHHTTFSGHLLFTM</sequence>
<feature type="domain" description="C1q" evidence="4">
    <location>
        <begin position="22"/>
        <end position="161"/>
    </location>
</feature>
<dbReference type="PROSITE" id="PS50871">
    <property type="entry name" value="C1Q"/>
    <property type="match status" value="1"/>
</dbReference>
<protein>
    <recommendedName>
        <fullName evidence="4">C1q domain-containing protein</fullName>
    </recommendedName>
</protein>
<evidence type="ECO:0000313" key="6">
    <source>
        <dbReference type="Proteomes" id="UP000265020"/>
    </source>
</evidence>
<dbReference type="InterPro" id="IPR050822">
    <property type="entry name" value="Cerebellin_Synaptic_Org"/>
</dbReference>
<dbReference type="PRINTS" id="PR00007">
    <property type="entry name" value="COMPLEMNTC1Q"/>
</dbReference>
<name>A0A3Q2DYB3_CYPVA</name>
<dbReference type="Proteomes" id="UP000265020">
    <property type="component" value="Unassembled WGS sequence"/>
</dbReference>
<keyword evidence="2" id="KW-0964">Secreted</keyword>
<comment type="subcellular location">
    <subcellularLocation>
        <location evidence="1">Secreted</location>
    </subcellularLocation>
</comment>
<dbReference type="SUPFAM" id="SSF49842">
    <property type="entry name" value="TNF-like"/>
    <property type="match status" value="1"/>
</dbReference>
<dbReference type="GO" id="GO:0005576">
    <property type="term" value="C:extracellular region"/>
    <property type="evidence" value="ECO:0007669"/>
    <property type="project" value="UniProtKB-SubCell"/>
</dbReference>
<reference evidence="5" key="1">
    <citation type="submission" date="2025-08" db="UniProtKB">
        <authorList>
            <consortium name="Ensembl"/>
        </authorList>
    </citation>
    <scope>IDENTIFICATION</scope>
</reference>
<organism evidence="5 6">
    <name type="scientific">Cyprinodon variegatus</name>
    <name type="common">Sheepshead minnow</name>
    <dbReference type="NCBI Taxonomy" id="28743"/>
    <lineage>
        <taxon>Eukaryota</taxon>
        <taxon>Metazoa</taxon>
        <taxon>Chordata</taxon>
        <taxon>Craniata</taxon>
        <taxon>Vertebrata</taxon>
        <taxon>Euteleostomi</taxon>
        <taxon>Actinopterygii</taxon>
        <taxon>Neopterygii</taxon>
        <taxon>Teleostei</taxon>
        <taxon>Neoteleostei</taxon>
        <taxon>Acanthomorphata</taxon>
        <taxon>Ovalentaria</taxon>
        <taxon>Atherinomorphae</taxon>
        <taxon>Cyprinodontiformes</taxon>
        <taxon>Cyprinodontidae</taxon>
        <taxon>Cyprinodon</taxon>
    </lineage>
</organism>
<dbReference type="PANTHER" id="PTHR22923:SF102">
    <property type="entry name" value="CEREBELLIN 13-RELATED"/>
    <property type="match status" value="1"/>
</dbReference>
<dbReference type="AlphaFoldDB" id="A0A3Q2DYB3"/>
<evidence type="ECO:0000313" key="5">
    <source>
        <dbReference type="Ensembl" id="ENSCVAP00000023939.1"/>
    </source>
</evidence>
<dbReference type="OMA" id="QTMIANE"/>
<dbReference type="Ensembl" id="ENSCVAT00000005459.1">
    <property type="protein sequence ID" value="ENSCVAP00000023939.1"/>
    <property type="gene ID" value="ENSCVAG00000007660.1"/>
</dbReference>
<dbReference type="STRING" id="28743.ENSCVAP00000023939"/>
<reference evidence="5" key="2">
    <citation type="submission" date="2025-09" db="UniProtKB">
        <authorList>
            <consortium name="Ensembl"/>
        </authorList>
    </citation>
    <scope>IDENTIFICATION</scope>
</reference>